<dbReference type="KEGG" id="pbf:CFX0092_A3296"/>
<dbReference type="Gene3D" id="1.10.275.10">
    <property type="entry name" value="Fumarase/aspartase (N-terminal domain)"/>
    <property type="match status" value="1"/>
</dbReference>
<dbReference type="Proteomes" id="UP000215027">
    <property type="component" value="Chromosome I"/>
</dbReference>
<dbReference type="PRINTS" id="PR00145">
    <property type="entry name" value="ARGSUCLYASE"/>
</dbReference>
<dbReference type="HAMAP" id="MF_00006">
    <property type="entry name" value="Arg_succ_lyase"/>
    <property type="match status" value="1"/>
</dbReference>
<dbReference type="FunFam" id="1.10.275.10:FF:000002">
    <property type="entry name" value="Argininosuccinate lyase"/>
    <property type="match status" value="1"/>
</dbReference>
<dbReference type="SUPFAM" id="SSF48557">
    <property type="entry name" value="L-aspartase-like"/>
    <property type="match status" value="1"/>
</dbReference>
<dbReference type="RefSeq" id="WP_095044421.1">
    <property type="nucleotide sequence ID" value="NZ_LN890655.1"/>
</dbReference>
<keyword evidence="3 7" id="KW-0963">Cytoplasm</keyword>
<dbReference type="PRINTS" id="PR00149">
    <property type="entry name" value="FUMRATELYASE"/>
</dbReference>
<keyword evidence="5 7" id="KW-0028">Amino-acid biosynthesis</keyword>
<protein>
    <recommendedName>
        <fullName evidence="2 7">Argininosuccinate lyase</fullName>
        <shortName evidence="7">ASAL</shortName>
        <ecNumber evidence="2 7">4.3.2.1</ecNumber>
    </recommendedName>
    <alternativeName>
        <fullName evidence="7">Arginosuccinase</fullName>
    </alternativeName>
</protein>
<dbReference type="FunFam" id="1.10.40.30:FF:000001">
    <property type="entry name" value="Argininosuccinate lyase"/>
    <property type="match status" value="1"/>
</dbReference>
<dbReference type="Gene3D" id="1.20.200.10">
    <property type="entry name" value="Fumarase/aspartase (Central domain)"/>
    <property type="match status" value="1"/>
</dbReference>
<dbReference type="GO" id="GO:0004056">
    <property type="term" value="F:argininosuccinate lyase activity"/>
    <property type="evidence" value="ECO:0007669"/>
    <property type="project" value="UniProtKB-UniRule"/>
</dbReference>
<evidence type="ECO:0000313" key="10">
    <source>
        <dbReference type="EMBL" id="CUS05174.2"/>
    </source>
</evidence>
<dbReference type="Pfam" id="PF14698">
    <property type="entry name" value="ASL_C2"/>
    <property type="match status" value="1"/>
</dbReference>
<comment type="catalytic activity">
    <reaction evidence="7">
        <text>2-(N(omega)-L-arginino)succinate = fumarate + L-arginine</text>
        <dbReference type="Rhea" id="RHEA:24020"/>
        <dbReference type="ChEBI" id="CHEBI:29806"/>
        <dbReference type="ChEBI" id="CHEBI:32682"/>
        <dbReference type="ChEBI" id="CHEBI:57472"/>
        <dbReference type="EC" id="4.3.2.1"/>
    </reaction>
</comment>
<comment type="pathway">
    <text evidence="1 7">Amino-acid biosynthesis; L-arginine biosynthesis; L-arginine from L-ornithine and carbamoyl phosphate: step 3/3.</text>
</comment>
<sequence>MTKLWGGRFNEPTNALVHRFNASIGFDVRLYDEDITGSVAWAAALHDARLLSAAERDTLIDGLEQVRAEFAAGRFVILPDDEDIHSAVERRLTEIVGPVGGKLHTGRSRNDQVATDFRLWLMRACAHLDGQLADLQRALIVNAEGALNLPMPGYTHLQHAQPVTWGHWALAHFWPLARDRRRLDGARRAAAVSPLGAGALAGSAFPIDRERLAARLGFTAITPNSLDAVSDRDFAAEFLFATALLGVHLSRLAEQLILFSSAEFGFVRLADAYTTGSSIMPQKRNPDTLELTRGKSGRLIGHLTGFLATLKGLPSSYDKDLQEDKEPVFDAFDTLDMALPVMSGLIATLEIRPERLAAQLEAGLLATELADYLVRQGLPFREAHHLVGRAVRLSEEQSVALTDLTAGDLQAISPHFGADAADVLTVAAALAARALPGGTAPAALADQLAAAREAVDAATANYLSQ</sequence>
<dbReference type="InterPro" id="IPR029419">
    <property type="entry name" value="Arg_succ_lyase_C"/>
</dbReference>
<dbReference type="EMBL" id="LN890655">
    <property type="protein sequence ID" value="CUS05174.2"/>
    <property type="molecule type" value="Genomic_DNA"/>
</dbReference>
<evidence type="ECO:0000256" key="3">
    <source>
        <dbReference type="ARBA" id="ARBA00022490"/>
    </source>
</evidence>
<dbReference type="FunFam" id="1.20.200.10:FF:000015">
    <property type="entry name" value="argininosuccinate lyase isoform X2"/>
    <property type="match status" value="1"/>
</dbReference>
<dbReference type="InterPro" id="IPR024083">
    <property type="entry name" value="Fumarase/histidase_N"/>
</dbReference>
<evidence type="ECO:0000256" key="5">
    <source>
        <dbReference type="ARBA" id="ARBA00022605"/>
    </source>
</evidence>
<organism evidence="10 11">
    <name type="scientific">Candidatus Promineifilum breve</name>
    <dbReference type="NCBI Taxonomy" id="1806508"/>
    <lineage>
        <taxon>Bacteria</taxon>
        <taxon>Bacillati</taxon>
        <taxon>Chloroflexota</taxon>
        <taxon>Ardenticatenia</taxon>
        <taxon>Candidatus Promineifilales</taxon>
        <taxon>Candidatus Promineifilaceae</taxon>
        <taxon>Candidatus Promineifilum</taxon>
    </lineage>
</organism>
<dbReference type="GO" id="GO:0005829">
    <property type="term" value="C:cytosol"/>
    <property type="evidence" value="ECO:0007669"/>
    <property type="project" value="TreeGrafter"/>
</dbReference>
<keyword evidence="11" id="KW-1185">Reference proteome</keyword>
<evidence type="ECO:0000256" key="4">
    <source>
        <dbReference type="ARBA" id="ARBA00022571"/>
    </source>
</evidence>
<evidence type="ECO:0000256" key="6">
    <source>
        <dbReference type="ARBA" id="ARBA00023239"/>
    </source>
</evidence>
<comment type="similarity">
    <text evidence="7">Belongs to the lyase 1 family. Argininosuccinate lyase subfamily.</text>
</comment>
<dbReference type="InterPro" id="IPR020557">
    <property type="entry name" value="Fumarate_lyase_CS"/>
</dbReference>
<feature type="domain" description="Fumarate lyase N-terminal" evidence="8">
    <location>
        <begin position="7"/>
        <end position="301"/>
    </location>
</feature>
<evidence type="ECO:0000259" key="9">
    <source>
        <dbReference type="Pfam" id="PF14698"/>
    </source>
</evidence>
<dbReference type="InterPro" id="IPR008948">
    <property type="entry name" value="L-Aspartase-like"/>
</dbReference>
<dbReference type="InterPro" id="IPR009049">
    <property type="entry name" value="Argininosuccinate_lyase"/>
</dbReference>
<proteinExistence type="inferred from homology"/>
<evidence type="ECO:0000256" key="7">
    <source>
        <dbReference type="HAMAP-Rule" id="MF_00006"/>
    </source>
</evidence>
<reference evidence="10" key="1">
    <citation type="submission" date="2016-01" db="EMBL/GenBank/DDBJ databases">
        <authorList>
            <person name="Mcilroy J.S."/>
            <person name="Karst M S."/>
            <person name="Albertsen M."/>
        </authorList>
    </citation>
    <scope>NUCLEOTIDE SEQUENCE</scope>
    <source>
        <strain evidence="10">Cfx-K</strain>
    </source>
</reference>
<evidence type="ECO:0000259" key="8">
    <source>
        <dbReference type="Pfam" id="PF00206"/>
    </source>
</evidence>
<dbReference type="PANTHER" id="PTHR43814:SF1">
    <property type="entry name" value="ARGININOSUCCINATE LYASE"/>
    <property type="match status" value="1"/>
</dbReference>
<dbReference type="AlphaFoldDB" id="A0A160T5H7"/>
<dbReference type="EC" id="4.3.2.1" evidence="2 7"/>
<gene>
    <name evidence="7 10" type="primary">argH</name>
    <name evidence="10" type="ORF">CFX0092_A3296</name>
</gene>
<feature type="domain" description="Argininosuccinate lyase C-terminal" evidence="9">
    <location>
        <begin position="364"/>
        <end position="430"/>
    </location>
</feature>
<evidence type="ECO:0000313" key="11">
    <source>
        <dbReference type="Proteomes" id="UP000215027"/>
    </source>
</evidence>
<dbReference type="NCBIfam" id="TIGR00838">
    <property type="entry name" value="argH"/>
    <property type="match status" value="1"/>
</dbReference>
<dbReference type="Pfam" id="PF00206">
    <property type="entry name" value="Lyase_1"/>
    <property type="match status" value="1"/>
</dbReference>
<keyword evidence="6 7" id="KW-0456">Lyase</keyword>
<evidence type="ECO:0000256" key="1">
    <source>
        <dbReference type="ARBA" id="ARBA00004941"/>
    </source>
</evidence>
<dbReference type="InterPro" id="IPR000362">
    <property type="entry name" value="Fumarate_lyase_fam"/>
</dbReference>
<dbReference type="Gene3D" id="1.10.40.30">
    <property type="entry name" value="Fumarase/aspartase (C-terminal domain)"/>
    <property type="match status" value="1"/>
</dbReference>
<name>A0A160T5H7_9CHLR</name>
<dbReference type="InterPro" id="IPR022761">
    <property type="entry name" value="Fumarate_lyase_N"/>
</dbReference>
<comment type="subcellular location">
    <subcellularLocation>
        <location evidence="7">Cytoplasm</location>
    </subcellularLocation>
</comment>
<evidence type="ECO:0000256" key="2">
    <source>
        <dbReference type="ARBA" id="ARBA00012338"/>
    </source>
</evidence>
<dbReference type="OrthoDB" id="9769623at2"/>
<dbReference type="UniPathway" id="UPA00068">
    <property type="reaction ID" value="UER00114"/>
</dbReference>
<dbReference type="GO" id="GO:0042450">
    <property type="term" value="P:L-arginine biosynthetic process via ornithine"/>
    <property type="evidence" value="ECO:0007669"/>
    <property type="project" value="UniProtKB-UniRule"/>
</dbReference>
<dbReference type="PANTHER" id="PTHR43814">
    <property type="entry name" value="ARGININOSUCCINATE LYASE"/>
    <property type="match status" value="1"/>
</dbReference>
<accession>A0A160T5H7</accession>
<dbReference type="CDD" id="cd01359">
    <property type="entry name" value="Argininosuccinate_lyase"/>
    <property type="match status" value="1"/>
</dbReference>
<keyword evidence="4 7" id="KW-0055">Arginine biosynthesis</keyword>
<dbReference type="PROSITE" id="PS00163">
    <property type="entry name" value="FUMARATE_LYASES"/>
    <property type="match status" value="1"/>
</dbReference>